<dbReference type="AlphaFoldDB" id="F8FPM1"/>
<reference evidence="2 3" key="2">
    <citation type="journal article" date="2013" name="Genome Announc.">
        <title>Genome Sequence of Growth-Improving Paenibacillus mucilaginosus Strain KNP414.</title>
        <authorList>
            <person name="Lu J.J."/>
            <person name="Wang J.F."/>
            <person name="Hu X.F."/>
        </authorList>
    </citation>
    <scope>NUCLEOTIDE SEQUENCE [LARGE SCALE GENOMIC DNA]</scope>
    <source>
        <strain evidence="2 3">KNP414</strain>
    </source>
</reference>
<gene>
    <name evidence="2" type="ordered locus">KNP414_01683</name>
</gene>
<evidence type="ECO:0000313" key="2">
    <source>
        <dbReference type="EMBL" id="AEI40245.1"/>
    </source>
</evidence>
<sequence length="57" mass="6063">MYTKKNFQTNARSIMMEGRAFLERYGQGAFALPAVRPSGPEGPMGVSAGGRLEITGG</sequence>
<name>F8FPM1_PAEMK</name>
<dbReference type="HOGENOM" id="CLU_2992414_0_0_9"/>
<proteinExistence type="predicted"/>
<feature type="region of interest" description="Disordered" evidence="1">
    <location>
        <begin position="36"/>
        <end position="57"/>
    </location>
</feature>
<reference evidence="3" key="1">
    <citation type="submission" date="2011-06" db="EMBL/GenBank/DDBJ databases">
        <title>Complete genome sequence of Paenibacillus mucilaginosus KNP414.</title>
        <authorList>
            <person name="Wang J."/>
            <person name="Hu S."/>
            <person name="Hu X."/>
            <person name="Zhang B."/>
            <person name="Dong D."/>
            <person name="Zhang S."/>
            <person name="Zhao K."/>
            <person name="Wu D."/>
        </authorList>
    </citation>
    <scope>NUCLEOTIDE SEQUENCE [LARGE SCALE GENOMIC DNA]</scope>
    <source>
        <strain evidence="3">KNP414</strain>
    </source>
</reference>
<dbReference type="KEGG" id="pms:KNP414_01683"/>
<protein>
    <submittedName>
        <fullName evidence="2">Uncharacterized protein</fullName>
    </submittedName>
</protein>
<dbReference type="Proteomes" id="UP000006620">
    <property type="component" value="Chromosome"/>
</dbReference>
<evidence type="ECO:0000313" key="3">
    <source>
        <dbReference type="Proteomes" id="UP000006620"/>
    </source>
</evidence>
<evidence type="ECO:0000256" key="1">
    <source>
        <dbReference type="SAM" id="MobiDB-lite"/>
    </source>
</evidence>
<organism evidence="2 3">
    <name type="scientific">Paenibacillus mucilaginosus (strain KNP414)</name>
    <dbReference type="NCBI Taxonomy" id="1036673"/>
    <lineage>
        <taxon>Bacteria</taxon>
        <taxon>Bacillati</taxon>
        <taxon>Bacillota</taxon>
        <taxon>Bacilli</taxon>
        <taxon>Bacillales</taxon>
        <taxon>Paenibacillaceae</taxon>
        <taxon>Paenibacillus</taxon>
    </lineage>
</organism>
<dbReference type="EMBL" id="CP002869">
    <property type="protein sequence ID" value="AEI40245.1"/>
    <property type="molecule type" value="Genomic_DNA"/>
</dbReference>
<accession>F8FPM1</accession>